<accession>A0A9J7BUM5</accession>
<gene>
    <name evidence="1" type="ORF">MOP44_10585</name>
</gene>
<reference evidence="1" key="1">
    <citation type="submission" date="2021-04" db="EMBL/GenBank/DDBJ databases">
        <title>Phylogenetic analysis of Acidobacteriaceae.</title>
        <authorList>
            <person name="Qiu L."/>
            <person name="Zhang Q."/>
        </authorList>
    </citation>
    <scope>NUCLEOTIDE SEQUENCE</scope>
    <source>
        <strain evidence="1">DSM 25168</strain>
    </source>
</reference>
<organism evidence="1 2">
    <name type="scientific">Occallatibacter riparius</name>
    <dbReference type="NCBI Taxonomy" id="1002689"/>
    <lineage>
        <taxon>Bacteria</taxon>
        <taxon>Pseudomonadati</taxon>
        <taxon>Acidobacteriota</taxon>
        <taxon>Terriglobia</taxon>
        <taxon>Terriglobales</taxon>
        <taxon>Acidobacteriaceae</taxon>
        <taxon>Occallatibacter</taxon>
    </lineage>
</organism>
<dbReference type="AlphaFoldDB" id="A0A9J7BUM5"/>
<dbReference type="RefSeq" id="WP_260796007.1">
    <property type="nucleotide sequence ID" value="NZ_CP093313.1"/>
</dbReference>
<sequence length="260" mass="29575">MRYRLVFVLSSRRSQTEEIARRQISTLVNFGDGIVCPDKWGTFEPLKTPFNAEDIDIPVQGLSKPQGNFHYRKGKPVQLSGEIYNRTHPSTARFPSPLFTNYWVGRFEGKWVDRVGIRTVRECVSEMFMVSGADFGFLTTEADMEAKNQRKPVMSYQGLTLDSGIPGMYWINFFSEGLAKWLGIDSFPKRLAASKQLAGSGVLLEFCESPGECRDIEAIQRQRTAIEWLGPEKFFDIRFPNRSATLPWESIPIPDILSSD</sequence>
<dbReference type="KEGG" id="orp:MOP44_10585"/>
<dbReference type="EMBL" id="CP093313">
    <property type="protein sequence ID" value="UWZ86367.1"/>
    <property type="molecule type" value="Genomic_DNA"/>
</dbReference>
<evidence type="ECO:0000313" key="2">
    <source>
        <dbReference type="Proteomes" id="UP001059380"/>
    </source>
</evidence>
<name>A0A9J7BUM5_9BACT</name>
<evidence type="ECO:0000313" key="1">
    <source>
        <dbReference type="EMBL" id="UWZ86367.1"/>
    </source>
</evidence>
<protein>
    <submittedName>
        <fullName evidence="1">Uncharacterized protein</fullName>
    </submittedName>
</protein>
<keyword evidence="2" id="KW-1185">Reference proteome</keyword>
<proteinExistence type="predicted"/>
<dbReference type="Proteomes" id="UP001059380">
    <property type="component" value="Chromosome"/>
</dbReference>